<comment type="similarity">
    <text evidence="11 12">Belongs to the TonB-dependent receptor family.</text>
</comment>
<accession>A0A127M2P7</accession>
<keyword evidence="5 11" id="KW-0812">Transmembrane</keyword>
<evidence type="ECO:0000256" key="11">
    <source>
        <dbReference type="PROSITE-ProRule" id="PRU01360"/>
    </source>
</evidence>
<evidence type="ECO:0000259" key="15">
    <source>
        <dbReference type="Pfam" id="PF07715"/>
    </source>
</evidence>
<organism evidence="16 17">
    <name type="scientific">Zhongshania aliphaticivorans</name>
    <dbReference type="NCBI Taxonomy" id="1470434"/>
    <lineage>
        <taxon>Bacteria</taxon>
        <taxon>Pseudomonadati</taxon>
        <taxon>Pseudomonadota</taxon>
        <taxon>Gammaproteobacteria</taxon>
        <taxon>Cellvibrionales</taxon>
        <taxon>Spongiibacteraceae</taxon>
        <taxon>Zhongshania</taxon>
    </lineage>
</organism>
<evidence type="ECO:0000256" key="12">
    <source>
        <dbReference type="RuleBase" id="RU003357"/>
    </source>
</evidence>
<dbReference type="PROSITE" id="PS52016">
    <property type="entry name" value="TONB_DEPENDENT_REC_3"/>
    <property type="match status" value="1"/>
</dbReference>
<dbReference type="InterPro" id="IPR036942">
    <property type="entry name" value="Beta-barrel_TonB_sf"/>
</dbReference>
<evidence type="ECO:0000256" key="4">
    <source>
        <dbReference type="ARBA" id="ARBA00022496"/>
    </source>
</evidence>
<evidence type="ECO:0000256" key="6">
    <source>
        <dbReference type="ARBA" id="ARBA00023004"/>
    </source>
</evidence>
<name>A0A127M2P7_9GAMM</name>
<dbReference type="RefSeq" id="WP_008246062.1">
    <property type="nucleotide sequence ID" value="NZ_CP014544.1"/>
</dbReference>
<dbReference type="STRING" id="1470434.AZF00_03920"/>
<dbReference type="Proteomes" id="UP000074119">
    <property type="component" value="Chromosome"/>
</dbReference>
<proteinExistence type="inferred from homology"/>
<feature type="chain" id="PRO_5007274950" description="Pesticin receptor" evidence="13">
    <location>
        <begin position="21"/>
        <end position="803"/>
    </location>
</feature>
<keyword evidence="7" id="KW-0406">Ion transport</keyword>
<evidence type="ECO:0000256" key="3">
    <source>
        <dbReference type="ARBA" id="ARBA00022452"/>
    </source>
</evidence>
<feature type="domain" description="TonB-dependent receptor-like beta-barrel" evidence="14">
    <location>
        <begin position="263"/>
        <end position="763"/>
    </location>
</feature>
<feature type="signal peptide" evidence="13">
    <location>
        <begin position="1"/>
        <end position="20"/>
    </location>
</feature>
<evidence type="ECO:0000256" key="8">
    <source>
        <dbReference type="ARBA" id="ARBA00023077"/>
    </source>
</evidence>
<keyword evidence="6" id="KW-0408">Iron</keyword>
<keyword evidence="13" id="KW-0732">Signal</keyword>
<dbReference type="AlphaFoldDB" id="A0A127M2P7"/>
<dbReference type="GO" id="GO:0006826">
    <property type="term" value="P:iron ion transport"/>
    <property type="evidence" value="ECO:0007669"/>
    <property type="project" value="UniProtKB-KW"/>
</dbReference>
<keyword evidence="3 11" id="KW-1134">Transmembrane beta strand</keyword>
<dbReference type="KEGG" id="zal:AZF00_03920"/>
<evidence type="ECO:0000256" key="10">
    <source>
        <dbReference type="ARBA" id="ARBA00023237"/>
    </source>
</evidence>
<gene>
    <name evidence="16" type="ORF">AZF00_03920</name>
</gene>
<evidence type="ECO:0000256" key="7">
    <source>
        <dbReference type="ARBA" id="ARBA00023065"/>
    </source>
</evidence>
<keyword evidence="10 11" id="KW-0998">Cell outer membrane</keyword>
<evidence type="ECO:0000256" key="1">
    <source>
        <dbReference type="ARBA" id="ARBA00004571"/>
    </source>
</evidence>
<keyword evidence="9 11" id="KW-0472">Membrane</keyword>
<evidence type="ECO:0000256" key="5">
    <source>
        <dbReference type="ARBA" id="ARBA00022692"/>
    </source>
</evidence>
<dbReference type="InterPro" id="IPR039426">
    <property type="entry name" value="TonB-dep_rcpt-like"/>
</dbReference>
<dbReference type="SUPFAM" id="SSF56935">
    <property type="entry name" value="Porins"/>
    <property type="match status" value="1"/>
</dbReference>
<dbReference type="GO" id="GO:0009279">
    <property type="term" value="C:cell outer membrane"/>
    <property type="evidence" value="ECO:0007669"/>
    <property type="project" value="UniProtKB-SubCell"/>
</dbReference>
<dbReference type="InterPro" id="IPR012910">
    <property type="entry name" value="Plug_dom"/>
</dbReference>
<dbReference type="Pfam" id="PF07715">
    <property type="entry name" value="Plug"/>
    <property type="match status" value="1"/>
</dbReference>
<dbReference type="PANTHER" id="PTHR32552">
    <property type="entry name" value="FERRICHROME IRON RECEPTOR-RELATED"/>
    <property type="match status" value="1"/>
</dbReference>
<sequence>MRKLAALVGVSLLSSGFSYAQGAGAAEIVKKKSSNRLLEEVTVTAQKREENSQDVPISISAFSSEKLDAFGIESTADLARITPGLTFTFTYGYTLIYLRGVGTDAFLPSADPSVATYIDGINIPSSQGKNDTLGPVERVEVLKGPQGTLFGRNSTGGAINIVTANPPEEFVGSLNAEYGVYDLDSLNETVDKKSYSVYVGSPLTEDVGFTLAYFEELPMIMGKNTTNEGVPAPERKDFTKGGRLKLRWDISDTFSATLIGSYIHQFNGNSLINENTRPSGLVTGAYEPDTADRNWHNDIQGGNETENTMYAAVLEWSPGPIDMKFIYADNGVELPYGAYDYDSTENNQVTFYFVDGQFNEQRTYELQFTSNSETPGSDKFEWVTGLYRLEAEGGFDSLYFTVGPGGFAENILPIDSLVAAVPLLNGILADPALNVTLEAGSVLYTDSNSAFFQGTYTFNEEWNLTLGARYQSETRGVRDAFLDAVLLTSGEQSDPYYISGGDRKNNQRISTFSVPDVKEETMSPRIAVQYLPTDSTQIYASASQGFKSPTYNTINFFSDPDLVGKETATAVELGIKTDLFDDTLRLNAAIFKTDIKDVLTAIVSLTSGGIVRFQNAGRSEIEGAEMDFQWQPMSNINPGLALTGSVTYLDAKYTEYTNGAGFDDDTGLYFGPDGLTGNTERDFSGNDVVRTPDISYTFAANQRIAMGNAGDLEIGVDYYYNGGYNTTPQNSPFFEQEAYGLWNARLSYFYDPYGLQLTAFVNNALDEEYFGTILQQDFGRTVVLAPPRLMGMRVKWNFDQMFY</sequence>
<dbReference type="Gene3D" id="2.40.170.20">
    <property type="entry name" value="TonB-dependent receptor, beta-barrel domain"/>
    <property type="match status" value="1"/>
</dbReference>
<comment type="subcellular location">
    <subcellularLocation>
        <location evidence="1 11">Cell outer membrane</location>
        <topology evidence="1 11">Multi-pass membrane protein</topology>
    </subcellularLocation>
</comment>
<dbReference type="Pfam" id="PF00593">
    <property type="entry name" value="TonB_dep_Rec_b-barrel"/>
    <property type="match status" value="1"/>
</dbReference>
<reference evidence="16 17" key="1">
    <citation type="submission" date="2015-12" db="EMBL/GenBank/DDBJ databases">
        <authorList>
            <person name="Shamseldin A."/>
            <person name="Moawad H."/>
            <person name="Abd El-Rahim W.M."/>
            <person name="Sadowsky M.J."/>
        </authorList>
    </citation>
    <scope>NUCLEOTIDE SEQUENCE [LARGE SCALE GENOMIC DNA]</scope>
    <source>
        <strain evidence="16 17">SM2</strain>
    </source>
</reference>
<keyword evidence="2 11" id="KW-0813">Transport</keyword>
<protein>
    <recommendedName>
        <fullName evidence="18">Pesticin receptor</fullName>
    </recommendedName>
</protein>
<evidence type="ECO:0000259" key="14">
    <source>
        <dbReference type="Pfam" id="PF00593"/>
    </source>
</evidence>
<feature type="domain" description="TonB-dependent receptor plug" evidence="15">
    <location>
        <begin position="53"/>
        <end position="158"/>
    </location>
</feature>
<evidence type="ECO:0008006" key="18">
    <source>
        <dbReference type="Google" id="ProtNLM"/>
    </source>
</evidence>
<evidence type="ECO:0000256" key="9">
    <source>
        <dbReference type="ARBA" id="ARBA00023136"/>
    </source>
</evidence>
<keyword evidence="8 12" id="KW-0798">TonB box</keyword>
<dbReference type="PANTHER" id="PTHR32552:SF81">
    <property type="entry name" value="TONB-DEPENDENT OUTER MEMBRANE RECEPTOR"/>
    <property type="match status" value="1"/>
</dbReference>
<evidence type="ECO:0000256" key="13">
    <source>
        <dbReference type="SAM" id="SignalP"/>
    </source>
</evidence>
<dbReference type="EMBL" id="CP014544">
    <property type="protein sequence ID" value="AMO67494.1"/>
    <property type="molecule type" value="Genomic_DNA"/>
</dbReference>
<evidence type="ECO:0000313" key="16">
    <source>
        <dbReference type="EMBL" id="AMO67494.1"/>
    </source>
</evidence>
<dbReference type="InterPro" id="IPR000531">
    <property type="entry name" value="Beta-barrel_TonB"/>
</dbReference>
<evidence type="ECO:0000313" key="17">
    <source>
        <dbReference type="Proteomes" id="UP000074119"/>
    </source>
</evidence>
<evidence type="ECO:0000256" key="2">
    <source>
        <dbReference type="ARBA" id="ARBA00022448"/>
    </source>
</evidence>
<keyword evidence="4" id="KW-0410">Iron transport</keyword>